<sequence length="222" mass="24762">MRILIALFVLIISCVYSQKVINTKIVYTEDFCSNGTPKPVPPKVFCPTGYQSWSGGLITKENQCVYIPHISTAPTTLTLSSDNQSVVKSEFALSDYYCANKTTSQETVSLNTCTQDCTQDAQLFKYEIDSVTDDLEVPSKSLLSISTSSDNCSEDWKNSFNFIYYYSLKTCVNDPIQGSFMLDCNSDSITVYSFDAQNCKSNVQISHIPLSQDCNKYQVCAN</sequence>
<dbReference type="OMA" id="WETTWES"/>
<evidence type="ECO:0000313" key="2">
    <source>
        <dbReference type="EMBL" id="EGC34967.1"/>
    </source>
</evidence>
<dbReference type="Proteomes" id="UP000001064">
    <property type="component" value="Unassembled WGS sequence"/>
</dbReference>
<keyword evidence="1" id="KW-0732">Signal</keyword>
<dbReference type="VEuPathDB" id="AmoebaDB:DICPUDRAFT_152735"/>
<dbReference type="InterPro" id="IPR021837">
    <property type="entry name" value="CfaA/B/C"/>
</dbReference>
<dbReference type="Pfam" id="PF11912">
    <property type="entry name" value="CfaA_B_C"/>
    <property type="match status" value="1"/>
</dbReference>
<name>F0ZM55_DICPU</name>
<dbReference type="EMBL" id="GL871076">
    <property type="protein sequence ID" value="EGC34967.1"/>
    <property type="molecule type" value="Genomic_DNA"/>
</dbReference>
<reference evidence="3" key="1">
    <citation type="journal article" date="2011" name="Genome Biol.">
        <title>Comparative genomics of the social amoebae Dictyostelium discoideum and Dictyostelium purpureum.</title>
        <authorList>
            <consortium name="US DOE Joint Genome Institute (JGI-PGF)"/>
            <person name="Sucgang R."/>
            <person name="Kuo A."/>
            <person name="Tian X."/>
            <person name="Salerno W."/>
            <person name="Parikh A."/>
            <person name="Feasley C.L."/>
            <person name="Dalin E."/>
            <person name="Tu H."/>
            <person name="Huang E."/>
            <person name="Barry K."/>
            <person name="Lindquist E."/>
            <person name="Shapiro H."/>
            <person name="Bruce D."/>
            <person name="Schmutz J."/>
            <person name="Salamov A."/>
            <person name="Fey P."/>
            <person name="Gaudet P."/>
            <person name="Anjard C."/>
            <person name="Babu M.M."/>
            <person name="Basu S."/>
            <person name="Bushmanova Y."/>
            <person name="van der Wel H."/>
            <person name="Katoh-Kurasawa M."/>
            <person name="Dinh C."/>
            <person name="Coutinho P.M."/>
            <person name="Saito T."/>
            <person name="Elias M."/>
            <person name="Schaap P."/>
            <person name="Kay R.R."/>
            <person name="Henrissat B."/>
            <person name="Eichinger L."/>
            <person name="Rivero F."/>
            <person name="Putnam N.H."/>
            <person name="West C.M."/>
            <person name="Loomis W.F."/>
            <person name="Chisholm R.L."/>
            <person name="Shaulsky G."/>
            <person name="Strassmann J.E."/>
            <person name="Queller D.C."/>
            <person name="Kuspa A."/>
            <person name="Grigoriev I.V."/>
        </authorList>
    </citation>
    <scope>NUCLEOTIDE SEQUENCE [LARGE SCALE GENOMIC DNA]</scope>
    <source>
        <strain evidence="3">QSDP1</strain>
    </source>
</reference>
<evidence type="ECO:0000256" key="1">
    <source>
        <dbReference type="SAM" id="SignalP"/>
    </source>
</evidence>
<dbReference type="eggNOG" id="ENOG502RIBR">
    <property type="taxonomic scope" value="Eukaryota"/>
</dbReference>
<feature type="signal peptide" evidence="1">
    <location>
        <begin position="1"/>
        <end position="17"/>
    </location>
</feature>
<dbReference type="AlphaFoldDB" id="F0ZM55"/>
<dbReference type="FunCoup" id="F0ZM55">
    <property type="interactions" value="937"/>
</dbReference>
<dbReference type="GeneID" id="10501910"/>
<dbReference type="KEGG" id="dpp:DICPUDRAFT_152735"/>
<organism evidence="2 3">
    <name type="scientific">Dictyostelium purpureum</name>
    <name type="common">Slime mold</name>
    <dbReference type="NCBI Taxonomy" id="5786"/>
    <lineage>
        <taxon>Eukaryota</taxon>
        <taxon>Amoebozoa</taxon>
        <taxon>Evosea</taxon>
        <taxon>Eumycetozoa</taxon>
        <taxon>Dictyostelia</taxon>
        <taxon>Dictyosteliales</taxon>
        <taxon>Dictyosteliaceae</taxon>
        <taxon>Dictyostelium</taxon>
    </lineage>
</organism>
<accession>F0ZM55</accession>
<gene>
    <name evidence="2" type="ORF">DICPUDRAFT_152735</name>
</gene>
<dbReference type="InParanoid" id="F0ZM55"/>
<dbReference type="RefSeq" id="XP_003288492.1">
    <property type="nucleotide sequence ID" value="XM_003288444.1"/>
</dbReference>
<protein>
    <submittedName>
        <fullName evidence="2">Uncharacterized protein</fullName>
    </submittedName>
</protein>
<keyword evidence="3" id="KW-1185">Reference proteome</keyword>
<evidence type="ECO:0000313" key="3">
    <source>
        <dbReference type="Proteomes" id="UP000001064"/>
    </source>
</evidence>
<proteinExistence type="predicted"/>
<feature type="chain" id="PRO_5003261817" evidence="1">
    <location>
        <begin position="18"/>
        <end position="222"/>
    </location>
</feature>